<dbReference type="Proteomes" id="UP000559256">
    <property type="component" value="Unassembled WGS sequence"/>
</dbReference>
<evidence type="ECO:0000256" key="2">
    <source>
        <dbReference type="SAM" id="Phobius"/>
    </source>
</evidence>
<feature type="transmembrane region" description="Helical" evidence="2">
    <location>
        <begin position="242"/>
        <end position="262"/>
    </location>
</feature>
<keyword evidence="4" id="KW-1185">Reference proteome</keyword>
<feature type="region of interest" description="Disordered" evidence="1">
    <location>
        <begin position="430"/>
        <end position="519"/>
    </location>
</feature>
<comment type="caution">
    <text evidence="3">The sequence shown here is derived from an EMBL/GenBank/DDBJ whole genome shotgun (WGS) entry which is preliminary data.</text>
</comment>
<accession>A0A8H5LW02</accession>
<sequence length="605" mass="64994">MDTDYPFRLGVSAFNPSSSRHICRTLVILLQLHSIFSVPLPQHTSVPHFQDMEDVTVPSPVSSTLRVPTITLGASHIATGAPVQDIPLTEVISLVQSIEDAVQRGQFTSAVVLSFPQSGQTDSITIALSTPIASPTTFQISSTPLSQQHEDLVSTVSTTSIPESASPTRIASTSDKLLNTPEPTPTPTTMTIPPSEVSTFSAPIHTTRPLGDDKTSGSSSSSDAPIGIADDEDADKSSYRGLITAASVVLSLLVVSAVIFMFCDNRSLRESLFRRSQKNPSWPFSHEFAEKPFSTRSPSQTSSTDTHATTPDPTPTPIQPPRPAWMKLPSQIAAQALPLVRSSRASFASLVPRKIPRARDSLFRPAPSPLHINTQPHGQLQQKEVAHLKNTVVPVLPDFPRSRWSTTSSDYSPSIDNLLAYVAGDLPQRSVSQPTQTQTQAQMREVQRGEASGVGSANIENGNRDVNRMTGPNPVSLLTPEEFFSLPVSNDGDFDEDEDEDEGNGDGKGHRRRSSAPVFGRNRRVAGLSMASYKARAPSMGLALGGGVGTDMGGVVGRQSVRSVKFVDRGAGEGVGELVSMSVVRRSSEHRKLHSVAHMSGGQWF</sequence>
<evidence type="ECO:0000313" key="3">
    <source>
        <dbReference type="EMBL" id="KAF5371617.1"/>
    </source>
</evidence>
<protein>
    <recommendedName>
        <fullName evidence="5">Transmembrane protein</fullName>
    </recommendedName>
</protein>
<feature type="compositionally biased region" description="Acidic residues" evidence="1">
    <location>
        <begin position="492"/>
        <end position="504"/>
    </location>
</feature>
<keyword evidence="2" id="KW-1133">Transmembrane helix</keyword>
<reference evidence="3 4" key="1">
    <citation type="journal article" date="2020" name="ISME J.">
        <title>Uncovering the hidden diversity of litter-decomposition mechanisms in mushroom-forming fungi.</title>
        <authorList>
            <person name="Floudas D."/>
            <person name="Bentzer J."/>
            <person name="Ahren D."/>
            <person name="Johansson T."/>
            <person name="Persson P."/>
            <person name="Tunlid A."/>
        </authorList>
    </citation>
    <scope>NUCLEOTIDE SEQUENCE [LARGE SCALE GENOMIC DNA]</scope>
    <source>
        <strain evidence="3 4">CBS 291.85</strain>
    </source>
</reference>
<dbReference type="AlphaFoldDB" id="A0A8H5LW02"/>
<dbReference type="EMBL" id="JAACJM010000007">
    <property type="protein sequence ID" value="KAF5371617.1"/>
    <property type="molecule type" value="Genomic_DNA"/>
</dbReference>
<organism evidence="3 4">
    <name type="scientific">Tetrapyrgos nigripes</name>
    <dbReference type="NCBI Taxonomy" id="182062"/>
    <lineage>
        <taxon>Eukaryota</taxon>
        <taxon>Fungi</taxon>
        <taxon>Dikarya</taxon>
        <taxon>Basidiomycota</taxon>
        <taxon>Agaricomycotina</taxon>
        <taxon>Agaricomycetes</taxon>
        <taxon>Agaricomycetidae</taxon>
        <taxon>Agaricales</taxon>
        <taxon>Marasmiineae</taxon>
        <taxon>Marasmiaceae</taxon>
        <taxon>Tetrapyrgos</taxon>
    </lineage>
</organism>
<evidence type="ECO:0008006" key="5">
    <source>
        <dbReference type="Google" id="ProtNLM"/>
    </source>
</evidence>
<feature type="region of interest" description="Disordered" evidence="1">
    <location>
        <begin position="175"/>
        <end position="229"/>
    </location>
</feature>
<feature type="compositionally biased region" description="Pro residues" evidence="1">
    <location>
        <begin position="312"/>
        <end position="322"/>
    </location>
</feature>
<feature type="region of interest" description="Disordered" evidence="1">
    <location>
        <begin position="279"/>
        <end position="322"/>
    </location>
</feature>
<proteinExistence type="predicted"/>
<keyword evidence="2" id="KW-0812">Transmembrane</keyword>
<name>A0A8H5LW02_9AGAR</name>
<evidence type="ECO:0000256" key="1">
    <source>
        <dbReference type="SAM" id="MobiDB-lite"/>
    </source>
</evidence>
<keyword evidence="2" id="KW-0472">Membrane</keyword>
<feature type="compositionally biased region" description="Polar residues" evidence="1">
    <location>
        <begin position="430"/>
        <end position="442"/>
    </location>
</feature>
<feature type="compositionally biased region" description="Low complexity" evidence="1">
    <location>
        <begin position="300"/>
        <end position="311"/>
    </location>
</feature>
<dbReference type="OrthoDB" id="3064120at2759"/>
<gene>
    <name evidence="3" type="ORF">D9758_003460</name>
</gene>
<evidence type="ECO:0000313" key="4">
    <source>
        <dbReference type="Proteomes" id="UP000559256"/>
    </source>
</evidence>